<reference evidence="1 2" key="1">
    <citation type="submission" date="2015-11" db="EMBL/GenBank/DDBJ databases">
        <title>Genomic analysis of 38 Legionella species identifies large and diverse effector repertoires.</title>
        <authorList>
            <person name="Burstein D."/>
            <person name="Amaro F."/>
            <person name="Zusman T."/>
            <person name="Lifshitz Z."/>
            <person name="Cohen O."/>
            <person name="Gilbert J.A."/>
            <person name="Pupko T."/>
            <person name="Shuman H.A."/>
            <person name="Segal G."/>
        </authorList>
    </citation>
    <scope>NUCLEOTIDE SEQUENCE [LARGE SCALE GENOMIC DNA]</scope>
    <source>
        <strain evidence="1 2">IMVS3376</strain>
    </source>
</reference>
<dbReference type="AlphaFoldDB" id="A0A0W0ZDC6"/>
<evidence type="ECO:0000313" key="2">
    <source>
        <dbReference type="Proteomes" id="UP000054926"/>
    </source>
</evidence>
<dbReference type="EMBL" id="LNYY01000021">
    <property type="protein sequence ID" value="KTD67201.1"/>
    <property type="molecule type" value="Genomic_DNA"/>
</dbReference>
<proteinExistence type="predicted"/>
<dbReference type="Proteomes" id="UP000054926">
    <property type="component" value="Unassembled WGS sequence"/>
</dbReference>
<dbReference type="RefSeq" id="WP_058512205.1">
    <property type="nucleotide sequence ID" value="NZ_LNYY01000021.1"/>
</dbReference>
<accession>A0A0W0ZDC6</accession>
<protein>
    <submittedName>
        <fullName evidence="1">Uncharacterized protein</fullName>
    </submittedName>
</protein>
<keyword evidence="2" id="KW-1185">Reference proteome</keyword>
<sequence>MPHIKLSAAGAPTSSVKKPGTYYSSAIALSKKARNDSIRVGIGAVEILRAADTSCLWTADLQSCFPVIFKFRNGDIGLLHGNSADISKVESLLNRDDLVEIELFEKGHQLNSKKVKAFTENVIKYFQNNKLPQPAINIQIQDHIASYGVVVCYKSLKNKPIILVGDSIKYINGLAHNLSACTNQEEVIHPYEFEDATERFSLIEDTFSTGGVLRFFEVKKNRGDDDMEIGIPQKKSRNCTIL</sequence>
<name>A0A0W0ZDC6_9GAMM</name>
<organism evidence="1 2">
    <name type="scientific">Legionella steelei</name>
    <dbReference type="NCBI Taxonomy" id="947033"/>
    <lineage>
        <taxon>Bacteria</taxon>
        <taxon>Pseudomonadati</taxon>
        <taxon>Pseudomonadota</taxon>
        <taxon>Gammaproteobacteria</taxon>
        <taxon>Legionellales</taxon>
        <taxon>Legionellaceae</taxon>
        <taxon>Legionella</taxon>
    </lineage>
</organism>
<comment type="caution">
    <text evidence="1">The sequence shown here is derived from an EMBL/GenBank/DDBJ whole genome shotgun (WGS) entry which is preliminary data.</text>
</comment>
<dbReference type="OrthoDB" id="5641543at2"/>
<gene>
    <name evidence="1" type="ORF">Lste_3407</name>
</gene>
<evidence type="ECO:0000313" key="1">
    <source>
        <dbReference type="EMBL" id="KTD67201.1"/>
    </source>
</evidence>
<dbReference type="PATRIC" id="fig|947033.5.peg.3623"/>